<dbReference type="Pfam" id="PF12775">
    <property type="entry name" value="AAA_7"/>
    <property type="match status" value="1"/>
</dbReference>
<keyword evidence="10" id="KW-0969">Cilium</keyword>
<keyword evidence="17" id="KW-1185">Reference proteome</keyword>
<dbReference type="PANTHER" id="PTHR22878:SF68">
    <property type="entry name" value="DYNEIN HEAVY CHAIN 6, AXONEMAL-LIKE"/>
    <property type="match status" value="1"/>
</dbReference>
<keyword evidence="5" id="KW-0677">Repeat</keyword>
<dbReference type="Pfam" id="PF12780">
    <property type="entry name" value="AAA_8"/>
    <property type="match status" value="1"/>
</dbReference>
<dbReference type="SMART" id="SM00382">
    <property type="entry name" value="AAA"/>
    <property type="match status" value="2"/>
</dbReference>
<dbReference type="GO" id="GO:0005930">
    <property type="term" value="C:axoneme"/>
    <property type="evidence" value="ECO:0007669"/>
    <property type="project" value="UniProtKB-SubCell"/>
</dbReference>
<comment type="caution">
    <text evidence="16">The sequence shown here is derived from an EMBL/GenBank/DDBJ whole genome shotgun (WGS) entry which is preliminary data.</text>
</comment>
<feature type="coiled-coil region" evidence="14">
    <location>
        <begin position="1449"/>
        <end position="1493"/>
    </location>
</feature>
<dbReference type="GO" id="GO:0007018">
    <property type="term" value="P:microtubule-based movement"/>
    <property type="evidence" value="ECO:0007669"/>
    <property type="project" value="InterPro"/>
</dbReference>
<dbReference type="InterPro" id="IPR024317">
    <property type="entry name" value="Dynein_heavy_chain_D4_dom"/>
</dbReference>
<protein>
    <recommendedName>
        <fullName evidence="15">AAA+ ATPase domain-containing protein</fullName>
    </recommendedName>
</protein>
<keyword evidence="3" id="KW-0963">Cytoplasm</keyword>
<dbReference type="Pfam" id="PF18198">
    <property type="entry name" value="AAA_lid_11"/>
    <property type="match status" value="1"/>
</dbReference>
<gene>
    <name evidence="16" type="ORF">G9C98_006949</name>
</gene>
<organism evidence="16 17">
    <name type="scientific">Cotesia typhae</name>
    <dbReference type="NCBI Taxonomy" id="2053667"/>
    <lineage>
        <taxon>Eukaryota</taxon>
        <taxon>Metazoa</taxon>
        <taxon>Ecdysozoa</taxon>
        <taxon>Arthropoda</taxon>
        <taxon>Hexapoda</taxon>
        <taxon>Insecta</taxon>
        <taxon>Pterygota</taxon>
        <taxon>Neoptera</taxon>
        <taxon>Endopterygota</taxon>
        <taxon>Hymenoptera</taxon>
        <taxon>Apocrita</taxon>
        <taxon>Ichneumonoidea</taxon>
        <taxon>Braconidae</taxon>
        <taxon>Microgastrinae</taxon>
        <taxon>Cotesia</taxon>
    </lineage>
</organism>
<dbReference type="Proteomes" id="UP000729913">
    <property type="component" value="Unassembled WGS sequence"/>
</dbReference>
<sequence length="2566" mass="293576">MRECLKEVLKECRSALRKIQDKRDKWVKEWLSQPGITSTQIQWTSECTRALVHCKAMESRKPLRKLRKRQNQALAKYSEAIRSDVDKLLRIKLKAIVVIEIHARDVIEKLYKLRCKEVTSFDWLSQLRFYWDRSLDDCVIRQTNTSFIYGYEYLGTSERLVITPLTDRCYITLTTALNLYRGGCPKGPAGTGKTETVKDLGKALGLNVIVQNCSEGLDYKSMGRLFAGLAQTGAWGCFDEFNRINIEVLSVVAQQILSILTALAQKLTRFIFEGKDIPLVRTTGIFITMNPGYAGRTELPDNLKSMFRPISMMVPDSAIIAEINLFGEGFEDTRILARKVFTLYALAQQQLSKQPHYDFGLRGIVTLTRYAGKKRRQYSHLPDEEIIILSMNDMNKSKLTSDDLPLFTNITTDLFPEIKIPKVDYDEFIEYITKEAIGLNLQPIPMLLTKVIELFETKNSRHSTMIVGESNTGKSTTWKILKKTLTSMSRDGKKGFNIVSEFPINPKALNLGELYGEYNPSTGEWSDGVISSIMRTTCTEMDLLFDNYLDKVLEFKRAKCKELIAVNELNAVEGLCKLLGVLATEENGVTYDGDKDNFSFMCKIWFIFCMIWSVCATVDEEGRRKMDNYIREIENIFPLKDTIYEYYVDVRQRGFTSWEEKLSLAWRYPTEAPFHKIIVPTVDTVRYDYLLNALLTHGCPVLLVGPVGTGKTSMAQSILESLDKSKYSFLTINMSGQTSANNIQDAVESRLEKRMKGVYLPFGGKTLITFMDDFNMPSKDSYGSQPPLELIRQWIDYKFWYHRKKQTQKFIQKMQLICAMGPPGGDRSTISNRIITKFNVINISLPIEKQTLRIYSTMLNQQLLDFNPEVKEIAKDITLSTIEIYNSVLKIMLPTPGKMHYLFNLRDISKVNEQLGKYFELTFKDLCPEKRSPVFGAFMNAWNIYEDLQDMDPVRCHIERQMEEYNTSPEVVRLNLVLFGEAVEHICRIARVISQQYGVPEFREDLKRLYSMTGVDNKPTSFLFHDSQVVEELFLEIINSMLGTGQISNLYKPDEIEEIKNSLTKGAMKEGIIPTAESIQLFMIERVRANMHIMLCMNPIGEKFRNRLRQYPSLINCTTIDWFLAWPREALLEVGNKFLMNLSFVTTITGVDKPEPKRSTAAPPIYSLQERMVEGVTATFALIHDTVIQYSKRMEIEMSRYCYVTPGNFLELVVGYKKMLENRRRKVAEQANKLNGGLTKINETKDKVNDMAVELEVTQRQVLKATEDCEEYLLTIATQKRDADDTQKNVTARSIRIEKESEECKKLESVARADLETGVIQLIKFVLFPFQALDTLNKKDLAEIKSFARPPPGVEIVLEAVMILKNSEPSWAESKRQLGDLKNFAKDRIADRTLRAIRKYTSSPEFNPDKVGQVSIAAKSLCMWVIAMEQYGKLYRIVAPKREWLELALKSLREKERAYNEAVIQLQKLRSELESLEQMYDAKMKEKEDLIRLANLLKIKLERAAMLVDGLSDEHLRWQETVESLGEFYERLPGDCLISTAFISYLGPFLSNYREELVQIWIKEIFNREIPCTSKFDLKQFLSNPTTIREWNIQGLPSDEFNTENGIIITQSTRWPLVIDPQCQAVKWIKNMEATNSLRVIDFASRDFIKVLEQALQFGEPVLLQNIGEHVDPILNPVLLKSFAKIGDAEMIKFNDKMISYNDNFRLYITTKLANPHYSPEISTKTALCNFAIKEQGLETQLLSIAVRKEKPQLEEQKDNLVLSIATGKRTLEELEDKILYLLSVTSGSLLDDLDLLNTLQTSKSTSTSVKESLVTSLATEEEIDKAREEYRPCSKRATILFFILNELYMIDPMYQFSLDAYISLFIHSIDKCPRKHKISERIEALNDFHTYAVYTYITTEPESMYLPGGWEESLTEFQKILIIRSCRTDRVIFSVTKFIINNLGSRFVEPPVLNIKEVLDDSTAQSPLIFILSPGVDPTAALMQLAENQGMARRFMTLSLGQGQAPIATNMIEAGSQDGSWIFLANCHLSLSWMPTLNKIVESLINNGHLHPDFRLWLSSSPTSGFPISILQAGVKMTTEPPRGLKANMKRLYGLITTTQFDVCQTKTKYKKLLFALVFFHSILLERRKFQQLGWNVIYSFNDSDFKVSDNILQVYLDDYQEETPWDALKYLIAGVCYGGHVTDDWDRRLLMTYVDQYLNPDIFTKSSYRLSTSPSYYIPRDGSLESYCDFITMLPSNDSPEVFGQHINAEITSLIIETRSMLETLMSLQIKVSPNEITTSNSSSYSKEDKVMQLAGDIEAMLPQNIDWETAEKLIGSTNKTPLSVVLLQEIARYNILLELTRDSVKDLQAGIKGLIVMSDELEEIFMCVYEGRVPSTWLTAYPSLKPLGSWTRDLISRVQHLAKWAETTRTPLLFWLAAYTFPTAFLTAVLQTSARLLGLSIDSLTWEFNVINTEDPITEPPEDGVYVRSIYLEGAGWNCKAGTLVEPAPLQLICDMPVIHFRPIESTRKKPKDVYNCPCYYYPLRSGTQSHSAFVVAVDLKTGQENPDFWVKRATALLLSLAD</sequence>
<dbReference type="GO" id="GO:0005524">
    <property type="term" value="F:ATP binding"/>
    <property type="evidence" value="ECO:0007669"/>
    <property type="project" value="UniProtKB-KW"/>
</dbReference>
<dbReference type="InterPro" id="IPR003593">
    <property type="entry name" value="AAA+_ATPase"/>
</dbReference>
<evidence type="ECO:0000256" key="13">
    <source>
        <dbReference type="ARBA" id="ARBA00023273"/>
    </source>
</evidence>
<keyword evidence="12" id="KW-0206">Cytoskeleton</keyword>
<keyword evidence="8" id="KW-0243">Dynein</keyword>
<dbReference type="InterPro" id="IPR035699">
    <property type="entry name" value="AAA_6"/>
</dbReference>
<evidence type="ECO:0000256" key="6">
    <source>
        <dbReference type="ARBA" id="ARBA00022741"/>
    </source>
</evidence>
<proteinExistence type="inferred from homology"/>
<dbReference type="GO" id="GO:0045505">
    <property type="term" value="F:dynein intermediate chain binding"/>
    <property type="evidence" value="ECO:0007669"/>
    <property type="project" value="InterPro"/>
</dbReference>
<dbReference type="Pfam" id="PF12781">
    <property type="entry name" value="AAA_9"/>
    <property type="match status" value="1"/>
</dbReference>
<dbReference type="Pfam" id="PF17852">
    <property type="entry name" value="Dynein_AAA_lid"/>
    <property type="match status" value="1"/>
</dbReference>
<evidence type="ECO:0000256" key="9">
    <source>
        <dbReference type="ARBA" id="ARBA00023054"/>
    </source>
</evidence>
<evidence type="ECO:0000256" key="8">
    <source>
        <dbReference type="ARBA" id="ARBA00023017"/>
    </source>
</evidence>
<dbReference type="InterPro" id="IPR041228">
    <property type="entry name" value="Dynein_C"/>
</dbReference>
<dbReference type="GO" id="GO:0008569">
    <property type="term" value="F:minus-end-directed microtubule motor activity"/>
    <property type="evidence" value="ECO:0007669"/>
    <property type="project" value="InterPro"/>
</dbReference>
<dbReference type="GO" id="GO:0030286">
    <property type="term" value="C:dynein complex"/>
    <property type="evidence" value="ECO:0007669"/>
    <property type="project" value="UniProtKB-KW"/>
</dbReference>
<evidence type="ECO:0000256" key="5">
    <source>
        <dbReference type="ARBA" id="ARBA00022737"/>
    </source>
</evidence>
<evidence type="ECO:0000256" key="10">
    <source>
        <dbReference type="ARBA" id="ARBA00023069"/>
    </source>
</evidence>
<keyword evidence="9 14" id="KW-0175">Coiled coil</keyword>
<evidence type="ECO:0000256" key="3">
    <source>
        <dbReference type="ARBA" id="ARBA00022490"/>
    </source>
</evidence>
<dbReference type="FunFam" id="1.20.58.1120:FF:000001">
    <property type="entry name" value="dynein heavy chain 2, axonemal"/>
    <property type="match status" value="1"/>
</dbReference>
<keyword evidence="4" id="KW-0493">Microtubule</keyword>
<evidence type="ECO:0000259" key="15">
    <source>
        <dbReference type="SMART" id="SM00382"/>
    </source>
</evidence>
<dbReference type="InterPro" id="IPR041658">
    <property type="entry name" value="AAA_lid_11"/>
</dbReference>
<dbReference type="Pfam" id="PF03028">
    <property type="entry name" value="Dynein_heavy"/>
    <property type="match status" value="1"/>
</dbReference>
<keyword evidence="13" id="KW-0966">Cell projection</keyword>
<evidence type="ECO:0000256" key="12">
    <source>
        <dbReference type="ARBA" id="ARBA00023212"/>
    </source>
</evidence>
<keyword evidence="6" id="KW-0547">Nucleotide-binding</keyword>
<dbReference type="FunFam" id="3.10.490.20:FF:000008">
    <property type="entry name" value="dynein heavy chain 2, axonemal"/>
    <property type="match status" value="1"/>
</dbReference>
<comment type="subcellular location">
    <subcellularLocation>
        <location evidence="1">Cytoplasm</location>
        <location evidence="1">Cytoskeleton</location>
        <location evidence="1">Cilium axoneme</location>
    </subcellularLocation>
</comment>
<evidence type="ECO:0000256" key="2">
    <source>
        <dbReference type="ARBA" id="ARBA00008887"/>
    </source>
</evidence>
<dbReference type="EMBL" id="JAAOIC020000060">
    <property type="protein sequence ID" value="KAG8035503.1"/>
    <property type="molecule type" value="Genomic_DNA"/>
</dbReference>
<dbReference type="CDD" id="cd00009">
    <property type="entry name" value="AAA"/>
    <property type="match status" value="1"/>
</dbReference>
<keyword evidence="11" id="KW-0505">Motor protein</keyword>
<dbReference type="FunFam" id="3.40.50.300:FF:000153">
    <property type="entry name" value="Dynein axonemal heavy chain 1"/>
    <property type="match status" value="1"/>
</dbReference>
<dbReference type="Pfam" id="PF12774">
    <property type="entry name" value="AAA_6"/>
    <property type="match status" value="1"/>
</dbReference>
<dbReference type="FunFam" id="1.10.8.720:FF:000008">
    <property type="entry name" value="Dynein axonemal heavy chain 2"/>
    <property type="match status" value="1"/>
</dbReference>
<evidence type="ECO:0000256" key="7">
    <source>
        <dbReference type="ARBA" id="ARBA00022840"/>
    </source>
</evidence>
<accession>A0A8J5QKP2</accession>
<evidence type="ECO:0000256" key="14">
    <source>
        <dbReference type="SAM" id="Coils"/>
    </source>
</evidence>
<dbReference type="GO" id="GO:0005874">
    <property type="term" value="C:microtubule"/>
    <property type="evidence" value="ECO:0007669"/>
    <property type="project" value="UniProtKB-KW"/>
</dbReference>
<dbReference type="FunFam" id="1.20.920.20:FF:000001">
    <property type="entry name" value="dynein heavy chain 2, axonemal"/>
    <property type="match status" value="1"/>
</dbReference>
<reference evidence="16" key="1">
    <citation type="submission" date="2020-03" db="EMBL/GenBank/DDBJ databases">
        <authorList>
            <person name="Chebbi M.A."/>
            <person name="Drezen J.M."/>
        </authorList>
    </citation>
    <scope>NUCLEOTIDE SEQUENCE</scope>
    <source>
        <tissue evidence="16">Whole body</tissue>
    </source>
</reference>
<evidence type="ECO:0000256" key="11">
    <source>
        <dbReference type="ARBA" id="ARBA00023175"/>
    </source>
</evidence>
<dbReference type="InterPro" id="IPR035706">
    <property type="entry name" value="AAA_9"/>
</dbReference>
<dbReference type="FunFam" id="3.40.50.300:FF:000049">
    <property type="entry name" value="Dynein, axonemal, heavy chain 5"/>
    <property type="match status" value="1"/>
</dbReference>
<keyword evidence="7" id="KW-0067">ATP-binding</keyword>
<comment type="similarity">
    <text evidence="2">Belongs to the dynein heavy chain family.</text>
</comment>
<dbReference type="FunFam" id="1.10.8.710:FF:000001">
    <property type="entry name" value="Dynein axonemal heavy chain 2"/>
    <property type="match status" value="1"/>
</dbReference>
<dbReference type="InterPro" id="IPR026983">
    <property type="entry name" value="DHC"/>
</dbReference>
<feature type="domain" description="AAA+ ATPase" evidence="15">
    <location>
        <begin position="697"/>
        <end position="851"/>
    </location>
</feature>
<evidence type="ECO:0000256" key="4">
    <source>
        <dbReference type="ARBA" id="ARBA00022701"/>
    </source>
</evidence>
<dbReference type="OrthoDB" id="447173at2759"/>
<dbReference type="InterPro" id="IPR024743">
    <property type="entry name" value="Dynein_HC_stalk"/>
</dbReference>
<dbReference type="Pfam" id="PF18199">
    <property type="entry name" value="Dynein_C"/>
    <property type="match status" value="1"/>
</dbReference>
<feature type="coiled-coil region" evidence="14">
    <location>
        <begin position="2"/>
        <end position="29"/>
    </location>
</feature>
<evidence type="ECO:0000313" key="17">
    <source>
        <dbReference type="Proteomes" id="UP000729913"/>
    </source>
</evidence>
<dbReference type="InterPro" id="IPR004273">
    <property type="entry name" value="Dynein_heavy_D6_P-loop"/>
</dbReference>
<dbReference type="FunFam" id="1.20.1270.280:FF:000007">
    <property type="entry name" value="dynein heavy chain 2, axonemal"/>
    <property type="match status" value="1"/>
</dbReference>
<dbReference type="InterPro" id="IPR041466">
    <property type="entry name" value="Dynein_AAA5_ext"/>
</dbReference>
<reference evidence="16" key="2">
    <citation type="submission" date="2021-04" db="EMBL/GenBank/DDBJ databases">
        <title>Genome-wide patterns of bracovirus chromosomal integration into multiple host tissues during parasitism.</title>
        <authorList>
            <person name="Chebbi M.A.C."/>
        </authorList>
    </citation>
    <scope>NUCLEOTIDE SEQUENCE</scope>
    <source>
        <tissue evidence="16">Whole body</tissue>
    </source>
</reference>
<name>A0A8J5QKP2_9HYME</name>
<feature type="domain" description="AAA+ ATPase" evidence="15">
    <location>
        <begin position="181"/>
        <end position="317"/>
    </location>
</feature>
<dbReference type="FunFam" id="3.40.50.300:FF:000044">
    <property type="entry name" value="Dynein heavy chain 5, axonemal"/>
    <property type="match status" value="1"/>
</dbReference>
<evidence type="ECO:0000313" key="16">
    <source>
        <dbReference type="EMBL" id="KAG8035503.1"/>
    </source>
</evidence>
<dbReference type="GO" id="GO:0051959">
    <property type="term" value="F:dynein light intermediate chain binding"/>
    <property type="evidence" value="ECO:0007669"/>
    <property type="project" value="InterPro"/>
</dbReference>
<evidence type="ECO:0000256" key="1">
    <source>
        <dbReference type="ARBA" id="ARBA00004430"/>
    </source>
</evidence>
<dbReference type="PANTHER" id="PTHR22878">
    <property type="entry name" value="DYNEIN HEAVY CHAIN 6, AXONEMAL-LIKE-RELATED"/>
    <property type="match status" value="1"/>
</dbReference>
<dbReference type="Pfam" id="PF12777">
    <property type="entry name" value="MT"/>
    <property type="match status" value="1"/>
</dbReference>